<feature type="region of interest" description="Disordered" evidence="1">
    <location>
        <begin position="15"/>
        <end position="41"/>
    </location>
</feature>
<proteinExistence type="predicted"/>
<evidence type="ECO:0000313" key="2">
    <source>
        <dbReference type="EMBL" id="KKK57522.1"/>
    </source>
</evidence>
<feature type="non-terminal residue" evidence="2">
    <location>
        <position position="1"/>
    </location>
</feature>
<name>A0A0F8WKY0_9ZZZZ</name>
<organism evidence="2">
    <name type="scientific">marine sediment metagenome</name>
    <dbReference type="NCBI Taxonomy" id="412755"/>
    <lineage>
        <taxon>unclassified sequences</taxon>
        <taxon>metagenomes</taxon>
        <taxon>ecological metagenomes</taxon>
    </lineage>
</organism>
<dbReference type="AlphaFoldDB" id="A0A0F8WKY0"/>
<evidence type="ECO:0000256" key="1">
    <source>
        <dbReference type="SAM" id="MobiDB-lite"/>
    </source>
</evidence>
<comment type="caution">
    <text evidence="2">The sequence shown here is derived from an EMBL/GenBank/DDBJ whole genome shotgun (WGS) entry which is preliminary data.</text>
</comment>
<protein>
    <submittedName>
        <fullName evidence="2">Uncharacterized protein</fullName>
    </submittedName>
</protein>
<dbReference type="EMBL" id="LAZR01064436">
    <property type="protein sequence ID" value="KKK57522.1"/>
    <property type="molecule type" value="Genomic_DNA"/>
</dbReference>
<reference evidence="2" key="1">
    <citation type="journal article" date="2015" name="Nature">
        <title>Complex archaea that bridge the gap between prokaryotes and eukaryotes.</title>
        <authorList>
            <person name="Spang A."/>
            <person name="Saw J.H."/>
            <person name="Jorgensen S.L."/>
            <person name="Zaremba-Niedzwiedzka K."/>
            <person name="Martijn J."/>
            <person name="Lind A.E."/>
            <person name="van Eijk R."/>
            <person name="Schleper C."/>
            <person name="Guy L."/>
            <person name="Ettema T.J."/>
        </authorList>
    </citation>
    <scope>NUCLEOTIDE SEQUENCE</scope>
</reference>
<gene>
    <name evidence="2" type="ORF">LCGC14_3053600</name>
</gene>
<sequence length="88" mass="9145">VLLLSFTQPIKSECPAGDVAGTHQETDGIHDGGTQSGAGASLERSVRKGSIVFGAPPFKLSLVGSSRVLEVNNTVDFFPRGISETAKC</sequence>
<accession>A0A0F8WKY0</accession>